<evidence type="ECO:0000256" key="7">
    <source>
        <dbReference type="ARBA" id="ARBA00012148"/>
    </source>
</evidence>
<comment type="cofactor">
    <cofactor evidence="1">
        <name>Ca(2+)</name>
        <dbReference type="ChEBI" id="CHEBI:29108"/>
    </cofactor>
</comment>
<evidence type="ECO:0000256" key="8">
    <source>
        <dbReference type="ARBA" id="ARBA00022692"/>
    </source>
</evidence>
<comment type="catalytic activity">
    <reaction evidence="28">
        <text>a ribonucleoside 5'-triphosphate + H2O = a ribonucleoside 5'-diphosphate + phosphate + H(+)</text>
        <dbReference type="Rhea" id="RHEA:23680"/>
        <dbReference type="ChEBI" id="CHEBI:15377"/>
        <dbReference type="ChEBI" id="CHEBI:15378"/>
        <dbReference type="ChEBI" id="CHEBI:43474"/>
        <dbReference type="ChEBI" id="CHEBI:57930"/>
        <dbReference type="ChEBI" id="CHEBI:61557"/>
    </reaction>
    <physiologicalReaction direction="left-to-right" evidence="28">
        <dbReference type="Rhea" id="RHEA:23681"/>
    </physiologicalReaction>
</comment>
<reference evidence="45" key="1">
    <citation type="submission" date="2025-05" db="UniProtKB">
        <authorList>
            <consortium name="RefSeq"/>
        </authorList>
    </citation>
    <scope>NUCLEOTIDE SEQUENCE [LARGE SCALE GENOMIC DNA]</scope>
</reference>
<comment type="similarity">
    <text evidence="5 43">Belongs to the GDA1/CD39 NTPase family.</text>
</comment>
<comment type="catalytic activity">
    <reaction evidence="25">
        <text>a ribonucleoside 5'-triphosphate + 2 H2O = a ribonucleoside 5'-phosphate + 2 phosphate + 2 H(+)</text>
        <dbReference type="Rhea" id="RHEA:36795"/>
        <dbReference type="ChEBI" id="CHEBI:15377"/>
        <dbReference type="ChEBI" id="CHEBI:15378"/>
        <dbReference type="ChEBI" id="CHEBI:43474"/>
        <dbReference type="ChEBI" id="CHEBI:58043"/>
        <dbReference type="ChEBI" id="CHEBI:61557"/>
        <dbReference type="EC" id="3.6.1.5"/>
    </reaction>
    <physiologicalReaction direction="left-to-right" evidence="25">
        <dbReference type="Rhea" id="RHEA:36796"/>
    </physiologicalReaction>
</comment>
<evidence type="ECO:0000256" key="9">
    <source>
        <dbReference type="ARBA" id="ARBA00022741"/>
    </source>
</evidence>
<gene>
    <name evidence="46" type="primary">ENTPD1</name>
</gene>
<evidence type="ECO:0000256" key="10">
    <source>
        <dbReference type="ARBA" id="ARBA00022801"/>
    </source>
</evidence>
<comment type="catalytic activity">
    <reaction evidence="37">
        <text>ITP + H2O = IDP + phosphate + H(+)</text>
        <dbReference type="Rhea" id="RHEA:28330"/>
        <dbReference type="ChEBI" id="CHEBI:15377"/>
        <dbReference type="ChEBI" id="CHEBI:15378"/>
        <dbReference type="ChEBI" id="CHEBI:43474"/>
        <dbReference type="ChEBI" id="CHEBI:58280"/>
        <dbReference type="ChEBI" id="CHEBI:61402"/>
    </reaction>
    <physiologicalReaction direction="left-to-right" evidence="37">
        <dbReference type="Rhea" id="RHEA:28331"/>
    </physiologicalReaction>
</comment>
<comment type="catalytic activity">
    <reaction evidence="27">
        <text>ITP + 2 H2O = IMP + 2 phosphate + 2 H(+)</text>
        <dbReference type="Rhea" id="RHEA:77735"/>
        <dbReference type="ChEBI" id="CHEBI:15377"/>
        <dbReference type="ChEBI" id="CHEBI:15378"/>
        <dbReference type="ChEBI" id="CHEBI:43474"/>
        <dbReference type="ChEBI" id="CHEBI:58053"/>
        <dbReference type="ChEBI" id="CHEBI:61402"/>
    </reaction>
    <physiologicalReaction direction="left-to-right" evidence="27">
        <dbReference type="Rhea" id="RHEA:77736"/>
    </physiologicalReaction>
</comment>
<comment type="catalytic activity">
    <reaction evidence="26">
        <text>UTP + H2O = UDP + phosphate + H(+)</text>
        <dbReference type="Rhea" id="RHEA:64900"/>
        <dbReference type="ChEBI" id="CHEBI:15377"/>
        <dbReference type="ChEBI" id="CHEBI:15378"/>
        <dbReference type="ChEBI" id="CHEBI:43474"/>
        <dbReference type="ChEBI" id="CHEBI:46398"/>
        <dbReference type="ChEBI" id="CHEBI:58223"/>
    </reaction>
    <physiologicalReaction direction="left-to-right" evidence="26">
        <dbReference type="Rhea" id="RHEA:64901"/>
    </physiologicalReaction>
</comment>
<keyword evidence="45" id="KW-1185">Reference proteome</keyword>
<evidence type="ECO:0000256" key="30">
    <source>
        <dbReference type="ARBA" id="ARBA00048153"/>
    </source>
</evidence>
<evidence type="ECO:0000256" key="25">
    <source>
        <dbReference type="ARBA" id="ARBA00047297"/>
    </source>
</evidence>
<dbReference type="Proteomes" id="UP001652624">
    <property type="component" value="Chromosome 1"/>
</dbReference>
<feature type="transmembrane region" description="Helical" evidence="44">
    <location>
        <begin position="17"/>
        <end position="37"/>
    </location>
</feature>
<comment type="catalytic activity">
    <reaction evidence="41">
        <text>UDP + H2O = UMP + phosphate + H(+)</text>
        <dbReference type="Rhea" id="RHEA:64876"/>
        <dbReference type="ChEBI" id="CHEBI:15377"/>
        <dbReference type="ChEBI" id="CHEBI:15378"/>
        <dbReference type="ChEBI" id="CHEBI:43474"/>
        <dbReference type="ChEBI" id="CHEBI:57865"/>
        <dbReference type="ChEBI" id="CHEBI:58223"/>
    </reaction>
    <physiologicalReaction direction="left-to-right" evidence="41">
        <dbReference type="Rhea" id="RHEA:64877"/>
    </physiologicalReaction>
</comment>
<keyword evidence="12" id="KW-0067">ATP-binding</keyword>
<evidence type="ECO:0000256" key="34">
    <source>
        <dbReference type="ARBA" id="ARBA00048790"/>
    </source>
</evidence>
<organism evidence="45 46">
    <name type="scientific">Erinaceus europaeus</name>
    <name type="common">Western European hedgehog</name>
    <dbReference type="NCBI Taxonomy" id="9365"/>
    <lineage>
        <taxon>Eukaryota</taxon>
        <taxon>Metazoa</taxon>
        <taxon>Chordata</taxon>
        <taxon>Craniata</taxon>
        <taxon>Vertebrata</taxon>
        <taxon>Euteleostomi</taxon>
        <taxon>Mammalia</taxon>
        <taxon>Eutheria</taxon>
        <taxon>Laurasiatheria</taxon>
        <taxon>Eulipotyphla</taxon>
        <taxon>Erinaceidae</taxon>
        <taxon>Erinaceinae</taxon>
        <taxon>Erinaceus</taxon>
    </lineage>
</organism>
<keyword evidence="16" id="KW-1015">Disulfide bond</keyword>
<evidence type="ECO:0000256" key="22">
    <source>
        <dbReference type="ARBA" id="ARBA00044280"/>
    </source>
</evidence>
<evidence type="ECO:0000256" key="33">
    <source>
        <dbReference type="ARBA" id="ARBA00048778"/>
    </source>
</evidence>
<dbReference type="PROSITE" id="PS01238">
    <property type="entry name" value="GDA1_CD39_NTPASE"/>
    <property type="match status" value="1"/>
</dbReference>
<evidence type="ECO:0000256" key="43">
    <source>
        <dbReference type="RuleBase" id="RU003833"/>
    </source>
</evidence>
<evidence type="ECO:0000313" key="46">
    <source>
        <dbReference type="RefSeq" id="XP_060049066.1"/>
    </source>
</evidence>
<comment type="catalytic activity">
    <reaction evidence="36">
        <text>GTP + H2O = GDP + phosphate + H(+)</text>
        <dbReference type="Rhea" id="RHEA:19669"/>
        <dbReference type="ChEBI" id="CHEBI:15377"/>
        <dbReference type="ChEBI" id="CHEBI:15378"/>
        <dbReference type="ChEBI" id="CHEBI:37565"/>
        <dbReference type="ChEBI" id="CHEBI:43474"/>
        <dbReference type="ChEBI" id="CHEBI:58189"/>
    </reaction>
    <physiologicalReaction direction="left-to-right" evidence="36">
        <dbReference type="Rhea" id="RHEA:19670"/>
    </physiologicalReaction>
</comment>
<sequence>MEDTKDSELKRCCSKNILIILGFSFLIAIIALIAVGMTQNKPLPENIKYGVVLDAGSSHTSIYIYAWPAEKENDTGVVRQLDECTVKGPGISKQAEYLDDLEMYMSECMEKAMHVIPQSHHQDTPVYLGATAGMRLLSAENRTQARIIMDKVTHTLNKFPFDLRGARIITGEEEGAYGWITINYLMGEFTQKSSWFNFNTDENSFETSGALDLGGASTQITFQPFLNDTYESPKNMLYFYLYGKYYSVYTHSFLCYGKDQALLQKLAKGIQGTNGILYDPCFHDGYERVMNMSDIFKTSCTQKFYMAYPFNQIKIIGAGNYDKCYASLHELFNTSFCFYSSCSFNGVYLPKLKGNFGAFSAFYYVLEFLNFTSSEVPNKDTLANILREFCSRPWNELKKQYKNIKENYLSEYCFAGTYILTLLHKGYHFTMDTWNRVHFMDKIQNSSVGWSLGYMLNLTNMIPAEQPVSRPLSNSTYVFLMVFFSLILVVVVILALLIFHKPSYIWKDIA</sequence>
<evidence type="ECO:0000256" key="12">
    <source>
        <dbReference type="ARBA" id="ARBA00022840"/>
    </source>
</evidence>
<dbReference type="PANTHER" id="PTHR11782:SF32">
    <property type="entry name" value="ECTONUCLEOSIDE TRIPHOSPHATE DIPHOSPHOHYDROLASE 1"/>
    <property type="match status" value="1"/>
</dbReference>
<comment type="catalytic activity">
    <reaction evidence="31">
        <text>IDP + H2O = IMP + phosphate + H(+)</text>
        <dbReference type="Rhea" id="RHEA:35207"/>
        <dbReference type="ChEBI" id="CHEBI:15377"/>
        <dbReference type="ChEBI" id="CHEBI:15378"/>
        <dbReference type="ChEBI" id="CHEBI:43474"/>
        <dbReference type="ChEBI" id="CHEBI:58053"/>
        <dbReference type="ChEBI" id="CHEBI:58280"/>
    </reaction>
    <physiologicalReaction direction="left-to-right" evidence="31">
        <dbReference type="Rhea" id="RHEA:35208"/>
    </physiologicalReaction>
</comment>
<dbReference type="Gene3D" id="3.30.420.150">
    <property type="entry name" value="Exopolyphosphatase. Domain 2"/>
    <property type="match status" value="1"/>
</dbReference>
<comment type="function">
    <text evidence="24">Catalyzes the hydrolysis of both di- and triphosphate nucleotides (NDPs and NTPs) and hydrolyze NTPs to nucleotide monophosphates (NMPs) in two distinct successive phosphate-releasing steps, with NDPs as intermediates and participates in the regulation of extracellular levels of nucleotides. By hydrolyzing proinflammatory ATP and platelet-activating ADP to AMP, it blocks platelet aggregation and supports blood flow.</text>
</comment>
<comment type="subunit">
    <text evidence="6">Homodimer; disulfide-linked.</text>
</comment>
<evidence type="ECO:0000256" key="38">
    <source>
        <dbReference type="ARBA" id="ARBA00049315"/>
    </source>
</evidence>
<evidence type="ECO:0000256" key="19">
    <source>
        <dbReference type="ARBA" id="ARBA00041335"/>
    </source>
</evidence>
<evidence type="ECO:0000256" key="3">
    <source>
        <dbReference type="ARBA" id="ARBA00004141"/>
    </source>
</evidence>
<keyword evidence="8 44" id="KW-0812">Transmembrane</keyword>
<dbReference type="Gene3D" id="3.30.420.40">
    <property type="match status" value="1"/>
</dbReference>
<evidence type="ECO:0000256" key="42">
    <source>
        <dbReference type="ARBA" id="ARBA00049526"/>
    </source>
</evidence>
<comment type="catalytic activity">
    <reaction evidence="34">
        <text>a ribonucleoside 5'-diphosphate + H2O = a ribonucleoside 5'-phosphate + phosphate + H(+)</text>
        <dbReference type="Rhea" id="RHEA:36799"/>
        <dbReference type="ChEBI" id="CHEBI:15377"/>
        <dbReference type="ChEBI" id="CHEBI:15378"/>
        <dbReference type="ChEBI" id="CHEBI:43474"/>
        <dbReference type="ChEBI" id="CHEBI:57930"/>
        <dbReference type="ChEBI" id="CHEBI:58043"/>
    </reaction>
    <physiologicalReaction direction="left-to-right" evidence="34">
        <dbReference type="Rhea" id="RHEA:36800"/>
    </physiologicalReaction>
</comment>
<evidence type="ECO:0000256" key="18">
    <source>
        <dbReference type="ARBA" id="ARBA00039600"/>
    </source>
</evidence>
<keyword evidence="10 43" id="KW-0378">Hydrolase</keyword>
<evidence type="ECO:0000256" key="39">
    <source>
        <dbReference type="ARBA" id="ARBA00049333"/>
    </source>
</evidence>
<evidence type="ECO:0000313" key="45">
    <source>
        <dbReference type="Proteomes" id="UP001652624"/>
    </source>
</evidence>
<evidence type="ECO:0000256" key="6">
    <source>
        <dbReference type="ARBA" id="ARBA00011748"/>
    </source>
</evidence>
<protein>
    <recommendedName>
        <fullName evidence="18">Ectonucleoside triphosphate diphosphohydrolase 1</fullName>
        <ecNumber evidence="7">3.6.1.5</ecNumber>
    </recommendedName>
    <alternativeName>
        <fullName evidence="23">ATP diphosphohydrolase</fullName>
    </alternativeName>
    <alternativeName>
        <fullName evidence="20">Ecto-ATP diphosphohydrolase 1</fullName>
    </alternativeName>
    <alternativeName>
        <fullName evidence="21">Ecto-apyrase</fullName>
    </alternativeName>
    <alternativeName>
        <fullName evidence="19">Lymphoid cell activation antigen</fullName>
    </alternativeName>
    <alternativeName>
        <fullName evidence="22">Nucleoside triphosphate diphosphohydrolase 1</fullName>
    </alternativeName>
</protein>
<evidence type="ECO:0000256" key="26">
    <source>
        <dbReference type="ARBA" id="ARBA00047358"/>
    </source>
</evidence>
<keyword evidence="17" id="KW-0325">Glycoprotein</keyword>
<dbReference type="Pfam" id="PF01150">
    <property type="entry name" value="GDA1_CD39"/>
    <property type="match status" value="1"/>
</dbReference>
<comment type="catalytic activity">
    <reaction evidence="38">
        <text>UTP + 2 H2O = UMP + 2 phosphate + 2 H(+)</text>
        <dbReference type="Rhea" id="RHEA:64896"/>
        <dbReference type="ChEBI" id="CHEBI:15377"/>
        <dbReference type="ChEBI" id="CHEBI:15378"/>
        <dbReference type="ChEBI" id="CHEBI:43474"/>
        <dbReference type="ChEBI" id="CHEBI:46398"/>
        <dbReference type="ChEBI" id="CHEBI:57865"/>
    </reaction>
    <physiologicalReaction direction="left-to-right" evidence="38">
        <dbReference type="Rhea" id="RHEA:64897"/>
    </physiologicalReaction>
</comment>
<proteinExistence type="inferred from homology"/>
<comment type="catalytic activity">
    <reaction evidence="33">
        <text>ATP + H2O = ADP + phosphate + H(+)</text>
        <dbReference type="Rhea" id="RHEA:13065"/>
        <dbReference type="ChEBI" id="CHEBI:15377"/>
        <dbReference type="ChEBI" id="CHEBI:15378"/>
        <dbReference type="ChEBI" id="CHEBI:30616"/>
        <dbReference type="ChEBI" id="CHEBI:43474"/>
        <dbReference type="ChEBI" id="CHEBI:456216"/>
    </reaction>
    <physiologicalReaction direction="left-to-right" evidence="33">
        <dbReference type="Rhea" id="RHEA:13066"/>
    </physiologicalReaction>
</comment>
<evidence type="ECO:0000256" key="15">
    <source>
        <dbReference type="ARBA" id="ARBA00023136"/>
    </source>
</evidence>
<accession>A0ABM3XJR9</accession>
<dbReference type="PANTHER" id="PTHR11782">
    <property type="entry name" value="ADENOSINE/GUANOSINE DIPHOSPHATASE"/>
    <property type="match status" value="1"/>
</dbReference>
<comment type="catalytic activity">
    <reaction evidence="29">
        <text>CDP + H2O = CMP + phosphate + H(+)</text>
        <dbReference type="Rhea" id="RHEA:64880"/>
        <dbReference type="ChEBI" id="CHEBI:15377"/>
        <dbReference type="ChEBI" id="CHEBI:15378"/>
        <dbReference type="ChEBI" id="CHEBI:43474"/>
        <dbReference type="ChEBI" id="CHEBI:58069"/>
        <dbReference type="ChEBI" id="CHEBI:60377"/>
    </reaction>
    <physiologicalReaction direction="left-to-right" evidence="29">
        <dbReference type="Rhea" id="RHEA:64881"/>
    </physiologicalReaction>
</comment>
<comment type="subcellular location">
    <subcellularLocation>
        <location evidence="4">Membrane</location>
        <location evidence="4">Caveola</location>
    </subcellularLocation>
    <subcellularLocation>
        <location evidence="3">Membrane</location>
        <topology evidence="3">Multi-pass membrane protein</topology>
    </subcellularLocation>
</comment>
<evidence type="ECO:0000256" key="37">
    <source>
        <dbReference type="ARBA" id="ARBA00049189"/>
    </source>
</evidence>
<evidence type="ECO:0000256" key="1">
    <source>
        <dbReference type="ARBA" id="ARBA00001913"/>
    </source>
</evidence>
<evidence type="ECO:0000256" key="24">
    <source>
        <dbReference type="ARBA" id="ARBA00045877"/>
    </source>
</evidence>
<comment type="catalytic activity">
    <reaction evidence="40">
        <text>CTP + 2 H2O = CMP + 2 phosphate + 2 H(+)</text>
        <dbReference type="Rhea" id="RHEA:64908"/>
        <dbReference type="ChEBI" id="CHEBI:15377"/>
        <dbReference type="ChEBI" id="CHEBI:15378"/>
        <dbReference type="ChEBI" id="CHEBI:37563"/>
        <dbReference type="ChEBI" id="CHEBI:43474"/>
        <dbReference type="ChEBI" id="CHEBI:60377"/>
    </reaction>
    <physiologicalReaction direction="left-to-right" evidence="40">
        <dbReference type="Rhea" id="RHEA:64909"/>
    </physiologicalReaction>
</comment>
<evidence type="ECO:0000256" key="2">
    <source>
        <dbReference type="ARBA" id="ARBA00001946"/>
    </source>
</evidence>
<comment type="catalytic activity">
    <reaction evidence="35">
        <text>CTP + H2O = CDP + phosphate + H(+)</text>
        <dbReference type="Rhea" id="RHEA:29387"/>
        <dbReference type="ChEBI" id="CHEBI:15377"/>
        <dbReference type="ChEBI" id="CHEBI:15378"/>
        <dbReference type="ChEBI" id="CHEBI:37563"/>
        <dbReference type="ChEBI" id="CHEBI:43474"/>
        <dbReference type="ChEBI" id="CHEBI:58069"/>
    </reaction>
    <physiologicalReaction direction="left-to-right" evidence="35">
        <dbReference type="Rhea" id="RHEA:29388"/>
    </physiologicalReaction>
</comment>
<evidence type="ECO:0000256" key="16">
    <source>
        <dbReference type="ARBA" id="ARBA00023157"/>
    </source>
</evidence>
<comment type="catalytic activity">
    <reaction evidence="32">
        <text>ATP + 2 H2O = AMP + 2 phosphate + 2 H(+)</text>
        <dbReference type="Rhea" id="RHEA:20988"/>
        <dbReference type="ChEBI" id="CHEBI:15377"/>
        <dbReference type="ChEBI" id="CHEBI:15378"/>
        <dbReference type="ChEBI" id="CHEBI:30616"/>
        <dbReference type="ChEBI" id="CHEBI:43474"/>
        <dbReference type="ChEBI" id="CHEBI:456215"/>
    </reaction>
    <physiologicalReaction direction="left-to-right" evidence="32">
        <dbReference type="Rhea" id="RHEA:20989"/>
    </physiologicalReaction>
</comment>
<dbReference type="InterPro" id="IPR000407">
    <property type="entry name" value="GDA1_CD39_NTPase"/>
</dbReference>
<keyword evidence="15 44" id="KW-0472">Membrane</keyword>
<evidence type="ECO:0000256" key="44">
    <source>
        <dbReference type="SAM" id="Phobius"/>
    </source>
</evidence>
<dbReference type="GeneID" id="103124683"/>
<evidence type="ECO:0000256" key="31">
    <source>
        <dbReference type="ARBA" id="ARBA00048279"/>
    </source>
</evidence>
<keyword evidence="13" id="KW-0460">Magnesium</keyword>
<dbReference type="EC" id="3.6.1.5" evidence="7"/>
<evidence type="ECO:0000256" key="13">
    <source>
        <dbReference type="ARBA" id="ARBA00022842"/>
    </source>
</evidence>
<evidence type="ECO:0000256" key="36">
    <source>
        <dbReference type="ARBA" id="ARBA00049117"/>
    </source>
</evidence>
<evidence type="ECO:0000256" key="4">
    <source>
        <dbReference type="ARBA" id="ARBA00004345"/>
    </source>
</evidence>
<reference evidence="46" key="2">
    <citation type="submission" date="2025-08" db="UniProtKB">
        <authorList>
            <consortium name="RefSeq"/>
        </authorList>
    </citation>
    <scope>IDENTIFICATION</scope>
</reference>
<evidence type="ECO:0000256" key="11">
    <source>
        <dbReference type="ARBA" id="ARBA00022837"/>
    </source>
</evidence>
<evidence type="ECO:0000256" key="35">
    <source>
        <dbReference type="ARBA" id="ARBA00049104"/>
    </source>
</evidence>
<comment type="catalytic activity">
    <reaction evidence="39">
        <text>GTP + 2 H2O = GMP + 2 phosphate + 2 H(+)</text>
        <dbReference type="Rhea" id="RHEA:64904"/>
        <dbReference type="ChEBI" id="CHEBI:15377"/>
        <dbReference type="ChEBI" id="CHEBI:15378"/>
        <dbReference type="ChEBI" id="CHEBI:37565"/>
        <dbReference type="ChEBI" id="CHEBI:43474"/>
        <dbReference type="ChEBI" id="CHEBI:58115"/>
    </reaction>
    <physiologicalReaction direction="left-to-right" evidence="39">
        <dbReference type="Rhea" id="RHEA:64905"/>
    </physiologicalReaction>
</comment>
<dbReference type="RefSeq" id="XP_060049066.1">
    <property type="nucleotide sequence ID" value="XM_060193083.1"/>
</dbReference>
<evidence type="ECO:0000256" key="17">
    <source>
        <dbReference type="ARBA" id="ARBA00023180"/>
    </source>
</evidence>
<evidence type="ECO:0000256" key="41">
    <source>
        <dbReference type="ARBA" id="ARBA00049502"/>
    </source>
</evidence>
<keyword evidence="9" id="KW-0547">Nucleotide-binding</keyword>
<comment type="catalytic activity">
    <reaction evidence="30">
        <text>GDP + H2O = GMP + phosphate + H(+)</text>
        <dbReference type="Rhea" id="RHEA:22156"/>
        <dbReference type="ChEBI" id="CHEBI:15377"/>
        <dbReference type="ChEBI" id="CHEBI:15378"/>
        <dbReference type="ChEBI" id="CHEBI:43474"/>
        <dbReference type="ChEBI" id="CHEBI:58115"/>
        <dbReference type="ChEBI" id="CHEBI:58189"/>
    </reaction>
    <physiologicalReaction direction="left-to-right" evidence="30">
        <dbReference type="Rhea" id="RHEA:22157"/>
    </physiologicalReaction>
</comment>
<evidence type="ECO:0000256" key="5">
    <source>
        <dbReference type="ARBA" id="ARBA00009283"/>
    </source>
</evidence>
<evidence type="ECO:0000256" key="29">
    <source>
        <dbReference type="ARBA" id="ARBA00048136"/>
    </source>
</evidence>
<keyword evidence="11" id="KW-0106">Calcium</keyword>
<comment type="cofactor">
    <cofactor evidence="2">
        <name>Mg(2+)</name>
        <dbReference type="ChEBI" id="CHEBI:18420"/>
    </cofactor>
</comment>
<evidence type="ECO:0000256" key="32">
    <source>
        <dbReference type="ARBA" id="ARBA00048517"/>
    </source>
</evidence>
<evidence type="ECO:0000256" key="20">
    <source>
        <dbReference type="ARBA" id="ARBA00042147"/>
    </source>
</evidence>
<evidence type="ECO:0000256" key="40">
    <source>
        <dbReference type="ARBA" id="ARBA00049373"/>
    </source>
</evidence>
<feature type="transmembrane region" description="Helical" evidence="44">
    <location>
        <begin position="477"/>
        <end position="499"/>
    </location>
</feature>
<evidence type="ECO:0000256" key="27">
    <source>
        <dbReference type="ARBA" id="ARBA00047627"/>
    </source>
</evidence>
<keyword evidence="14 44" id="KW-1133">Transmembrane helix</keyword>
<evidence type="ECO:0000256" key="23">
    <source>
        <dbReference type="ARBA" id="ARBA00044314"/>
    </source>
</evidence>
<comment type="catalytic activity">
    <reaction evidence="42">
        <text>ADP + H2O = AMP + phosphate + H(+)</text>
        <dbReference type="Rhea" id="RHEA:61436"/>
        <dbReference type="ChEBI" id="CHEBI:15377"/>
        <dbReference type="ChEBI" id="CHEBI:15378"/>
        <dbReference type="ChEBI" id="CHEBI:43474"/>
        <dbReference type="ChEBI" id="CHEBI:456215"/>
        <dbReference type="ChEBI" id="CHEBI:456216"/>
    </reaction>
    <physiologicalReaction direction="left-to-right" evidence="42">
        <dbReference type="Rhea" id="RHEA:61437"/>
    </physiologicalReaction>
</comment>
<evidence type="ECO:0000256" key="28">
    <source>
        <dbReference type="ARBA" id="ARBA00047940"/>
    </source>
</evidence>
<evidence type="ECO:0000256" key="21">
    <source>
        <dbReference type="ARBA" id="ARBA00042196"/>
    </source>
</evidence>
<name>A0ABM3XJR9_ERIEU</name>
<evidence type="ECO:0000256" key="14">
    <source>
        <dbReference type="ARBA" id="ARBA00022989"/>
    </source>
</evidence>